<evidence type="ECO:0000256" key="1">
    <source>
        <dbReference type="ARBA" id="ARBA00004141"/>
    </source>
</evidence>
<feature type="transmembrane region" description="Helical" evidence="5">
    <location>
        <begin position="270"/>
        <end position="289"/>
    </location>
</feature>
<evidence type="ECO:0000256" key="5">
    <source>
        <dbReference type="SAM" id="Phobius"/>
    </source>
</evidence>
<evidence type="ECO:0000259" key="6">
    <source>
        <dbReference type="PROSITE" id="PS50850"/>
    </source>
</evidence>
<dbReference type="Pfam" id="PF07690">
    <property type="entry name" value="MFS_1"/>
    <property type="match status" value="1"/>
</dbReference>
<organism evidence="7 8">
    <name type="scientific">Autumnicola edwardsiae</name>
    <dbReference type="NCBI Taxonomy" id="3075594"/>
    <lineage>
        <taxon>Bacteria</taxon>
        <taxon>Pseudomonadati</taxon>
        <taxon>Bacteroidota</taxon>
        <taxon>Flavobacteriia</taxon>
        <taxon>Flavobacteriales</taxon>
        <taxon>Flavobacteriaceae</taxon>
        <taxon>Autumnicola</taxon>
    </lineage>
</organism>
<feature type="domain" description="Major facilitator superfamily (MFS) profile" evidence="6">
    <location>
        <begin position="117"/>
        <end position="297"/>
    </location>
</feature>
<feature type="transmembrane region" description="Helical" evidence="5">
    <location>
        <begin position="6"/>
        <end position="27"/>
    </location>
</feature>
<dbReference type="CDD" id="cd17393">
    <property type="entry name" value="MFS_MosC_like"/>
    <property type="match status" value="1"/>
</dbReference>
<protein>
    <submittedName>
        <fullName evidence="7">MFS transporter</fullName>
    </submittedName>
</protein>
<feature type="transmembrane region" description="Helical" evidence="5">
    <location>
        <begin position="182"/>
        <end position="204"/>
    </location>
</feature>
<dbReference type="EMBL" id="JAVRHP010000014">
    <property type="protein sequence ID" value="MDT0649405.1"/>
    <property type="molecule type" value="Genomic_DNA"/>
</dbReference>
<keyword evidence="8" id="KW-1185">Reference proteome</keyword>
<feature type="non-terminal residue" evidence="7">
    <location>
        <position position="1"/>
    </location>
</feature>
<reference evidence="7 8" key="1">
    <citation type="submission" date="2023-09" db="EMBL/GenBank/DDBJ databases">
        <authorList>
            <person name="Rey-Velasco X."/>
        </authorList>
    </citation>
    <scope>NUCLEOTIDE SEQUENCE [LARGE SCALE GENOMIC DNA]</scope>
    <source>
        <strain evidence="7 8">F297</strain>
    </source>
</reference>
<feature type="transmembrane region" description="Helical" evidence="5">
    <location>
        <begin position="210"/>
        <end position="229"/>
    </location>
</feature>
<evidence type="ECO:0000256" key="2">
    <source>
        <dbReference type="ARBA" id="ARBA00022692"/>
    </source>
</evidence>
<name>A0ABU3CU10_9FLAO</name>
<dbReference type="Gene3D" id="1.20.1250.20">
    <property type="entry name" value="MFS general substrate transporter like domains"/>
    <property type="match status" value="1"/>
</dbReference>
<evidence type="ECO:0000313" key="7">
    <source>
        <dbReference type="EMBL" id="MDT0649405.1"/>
    </source>
</evidence>
<feature type="transmembrane region" description="Helical" evidence="5">
    <location>
        <begin position="79"/>
        <end position="97"/>
    </location>
</feature>
<proteinExistence type="predicted"/>
<evidence type="ECO:0000313" key="8">
    <source>
        <dbReference type="Proteomes" id="UP001248819"/>
    </source>
</evidence>
<comment type="caution">
    <text evidence="7">The sequence shown here is derived from an EMBL/GenBank/DDBJ whole genome shotgun (WGS) entry which is preliminary data.</text>
</comment>
<feature type="transmembrane region" description="Helical" evidence="5">
    <location>
        <begin position="236"/>
        <end position="258"/>
    </location>
</feature>
<dbReference type="RefSeq" id="WP_311483567.1">
    <property type="nucleotide sequence ID" value="NZ_JAVRHP010000014.1"/>
</dbReference>
<dbReference type="InterPro" id="IPR051788">
    <property type="entry name" value="MFS_Transporter"/>
</dbReference>
<sequence>LIGIGYSDSLLLLIVSVFLFSFCMRILNISMNTQAITLQKNYGKKINGSFHGLWSTGGLTGVGFSTLMLKLNVPMPEHLAMVAVVTFIAAIAAYRFLLTNDRAPQGNKLKLGKPDKFILYLGLLVFFAALCEGGMFDWSGVYFKEVIGEDIFTLGYFIFMVFMALSRFFSDNIIDKIGMEKTFIFSATLIACGILMVVIFPYFWPALIGFSMVGLGVAAIIPMVFTLAGTSSKYSAGMAVSIIATYGIVGMLLGPPLIGYLANAFSLKLSFILFIITGLMLIPVSQLFFRQQQQEQV</sequence>
<feature type="transmembrane region" description="Helical" evidence="5">
    <location>
        <begin position="151"/>
        <end position="170"/>
    </location>
</feature>
<gene>
    <name evidence="7" type="ORF">RM529_04575</name>
</gene>
<dbReference type="PANTHER" id="PTHR23514">
    <property type="entry name" value="BYPASS OF STOP CODON PROTEIN 6"/>
    <property type="match status" value="1"/>
</dbReference>
<feature type="transmembrane region" description="Helical" evidence="5">
    <location>
        <begin position="117"/>
        <end position="136"/>
    </location>
</feature>
<feature type="transmembrane region" description="Helical" evidence="5">
    <location>
        <begin position="48"/>
        <end position="67"/>
    </location>
</feature>
<dbReference type="InterPro" id="IPR020846">
    <property type="entry name" value="MFS_dom"/>
</dbReference>
<dbReference type="InterPro" id="IPR011701">
    <property type="entry name" value="MFS"/>
</dbReference>
<evidence type="ECO:0000256" key="4">
    <source>
        <dbReference type="ARBA" id="ARBA00023136"/>
    </source>
</evidence>
<keyword evidence="3 5" id="KW-1133">Transmembrane helix</keyword>
<keyword evidence="2 5" id="KW-0812">Transmembrane</keyword>
<comment type="subcellular location">
    <subcellularLocation>
        <location evidence="1">Membrane</location>
        <topology evidence="1">Multi-pass membrane protein</topology>
    </subcellularLocation>
</comment>
<keyword evidence="4 5" id="KW-0472">Membrane</keyword>
<dbReference type="SUPFAM" id="SSF103473">
    <property type="entry name" value="MFS general substrate transporter"/>
    <property type="match status" value="1"/>
</dbReference>
<accession>A0ABU3CU10</accession>
<dbReference type="PANTHER" id="PTHR23514:SF13">
    <property type="entry name" value="INNER MEMBRANE PROTEIN YBJJ"/>
    <property type="match status" value="1"/>
</dbReference>
<dbReference type="PROSITE" id="PS50850">
    <property type="entry name" value="MFS"/>
    <property type="match status" value="1"/>
</dbReference>
<dbReference type="Proteomes" id="UP001248819">
    <property type="component" value="Unassembled WGS sequence"/>
</dbReference>
<evidence type="ECO:0000256" key="3">
    <source>
        <dbReference type="ARBA" id="ARBA00022989"/>
    </source>
</evidence>
<dbReference type="InterPro" id="IPR036259">
    <property type="entry name" value="MFS_trans_sf"/>
</dbReference>